<dbReference type="InterPro" id="IPR016181">
    <property type="entry name" value="Acyl_CoA_acyltransferase"/>
</dbReference>
<dbReference type="SUPFAM" id="SSF55729">
    <property type="entry name" value="Acyl-CoA N-acyltransferases (Nat)"/>
    <property type="match status" value="1"/>
</dbReference>
<keyword evidence="2" id="KW-1185">Reference proteome</keyword>
<evidence type="ECO:0000313" key="1">
    <source>
        <dbReference type="EMBL" id="SDX74117.1"/>
    </source>
</evidence>
<dbReference type="RefSeq" id="WP_092892196.1">
    <property type="nucleotide sequence ID" value="NZ_CP061502.1"/>
</dbReference>
<dbReference type="STRING" id="564137.SAMN04488238_11823"/>
<organism evidence="1 2">
    <name type="scientific">Roseicitreum antarcticum</name>
    <dbReference type="NCBI Taxonomy" id="564137"/>
    <lineage>
        <taxon>Bacteria</taxon>
        <taxon>Pseudomonadati</taxon>
        <taxon>Pseudomonadota</taxon>
        <taxon>Alphaproteobacteria</taxon>
        <taxon>Rhodobacterales</taxon>
        <taxon>Paracoccaceae</taxon>
        <taxon>Roseicitreum</taxon>
    </lineage>
</organism>
<dbReference type="Proteomes" id="UP000198539">
    <property type="component" value="Unassembled WGS sequence"/>
</dbReference>
<name>A0A1H3E673_9RHOB</name>
<sequence length="149" mass="16304">MRVTMQNQADLIAWAEPRMGVEKDMMPSETVALGVMNDAGGIEAVICFNAFYSTYASLHVASNGGRRWLSRKVLALVFGYAFTHLNLTRLNFLVPHHNIPVQVLALKVGLRIEGVARCGANDGSDGVLFGMLASECPWLPKRVKESKNG</sequence>
<gene>
    <name evidence="1" type="ORF">SAMN04488238_11823</name>
</gene>
<proteinExistence type="predicted"/>
<dbReference type="Gene3D" id="3.40.630.30">
    <property type="match status" value="1"/>
</dbReference>
<protein>
    <recommendedName>
        <fullName evidence="3">N-acetyltransferase domain-containing protein</fullName>
    </recommendedName>
</protein>
<reference evidence="1 2" key="1">
    <citation type="submission" date="2016-10" db="EMBL/GenBank/DDBJ databases">
        <authorList>
            <person name="de Groot N.N."/>
        </authorList>
    </citation>
    <scope>NUCLEOTIDE SEQUENCE [LARGE SCALE GENOMIC DNA]</scope>
    <source>
        <strain evidence="1 2">CGMCC 1.8894</strain>
    </source>
</reference>
<dbReference type="EMBL" id="FNOM01000018">
    <property type="protein sequence ID" value="SDX74117.1"/>
    <property type="molecule type" value="Genomic_DNA"/>
</dbReference>
<evidence type="ECO:0000313" key="2">
    <source>
        <dbReference type="Proteomes" id="UP000198539"/>
    </source>
</evidence>
<evidence type="ECO:0008006" key="3">
    <source>
        <dbReference type="Google" id="ProtNLM"/>
    </source>
</evidence>
<accession>A0A1H3E673</accession>
<dbReference type="OrthoDB" id="7906945at2"/>
<dbReference type="AlphaFoldDB" id="A0A1H3E673"/>